<dbReference type="Pfam" id="PF07727">
    <property type="entry name" value="RVT_2"/>
    <property type="match status" value="1"/>
</dbReference>
<keyword evidence="1" id="KW-0479">Metal-binding</keyword>
<feature type="coiled-coil region" evidence="3">
    <location>
        <begin position="989"/>
        <end position="1019"/>
    </location>
</feature>
<dbReference type="GO" id="GO:0015074">
    <property type="term" value="P:DNA integration"/>
    <property type="evidence" value="ECO:0007669"/>
    <property type="project" value="InterPro"/>
</dbReference>
<gene>
    <name evidence="6" type="ORF">Tci_009932</name>
</gene>
<keyword evidence="2" id="KW-0378">Hydrolase</keyword>
<evidence type="ECO:0000256" key="3">
    <source>
        <dbReference type="SAM" id="Coils"/>
    </source>
</evidence>
<evidence type="ECO:0000313" key="6">
    <source>
        <dbReference type="EMBL" id="GEU37954.1"/>
    </source>
</evidence>
<feature type="compositionally biased region" description="Basic residues" evidence="4">
    <location>
        <begin position="919"/>
        <end position="929"/>
    </location>
</feature>
<dbReference type="InterPro" id="IPR036397">
    <property type="entry name" value="RNaseH_sf"/>
</dbReference>
<keyword evidence="3" id="KW-0175">Coiled coil</keyword>
<dbReference type="PROSITE" id="PS50994">
    <property type="entry name" value="INTEGRASE"/>
    <property type="match status" value="1"/>
</dbReference>
<dbReference type="GO" id="GO:0003676">
    <property type="term" value="F:nucleic acid binding"/>
    <property type="evidence" value="ECO:0007669"/>
    <property type="project" value="InterPro"/>
</dbReference>
<evidence type="ECO:0000256" key="4">
    <source>
        <dbReference type="SAM" id="MobiDB-lite"/>
    </source>
</evidence>
<dbReference type="GO" id="GO:0046872">
    <property type="term" value="F:metal ion binding"/>
    <property type="evidence" value="ECO:0007669"/>
    <property type="project" value="UniProtKB-KW"/>
</dbReference>
<dbReference type="Pfam" id="PF00665">
    <property type="entry name" value="rve"/>
    <property type="match status" value="1"/>
</dbReference>
<dbReference type="PANTHER" id="PTHR42648:SF32">
    <property type="entry name" value="RIBONUCLEASE H-LIKE DOMAIN, GAG-PRE-INTEGRASE DOMAIN PROTEIN-RELATED"/>
    <property type="match status" value="1"/>
</dbReference>
<dbReference type="Gene3D" id="3.30.420.10">
    <property type="entry name" value="Ribonuclease H-like superfamily/Ribonuclease H"/>
    <property type="match status" value="1"/>
</dbReference>
<protein>
    <recommendedName>
        <fullName evidence="5">Integrase catalytic domain-containing protein</fullName>
    </recommendedName>
</protein>
<evidence type="ECO:0000256" key="1">
    <source>
        <dbReference type="ARBA" id="ARBA00022723"/>
    </source>
</evidence>
<dbReference type="Pfam" id="PF13976">
    <property type="entry name" value="gag_pre-integrs"/>
    <property type="match status" value="1"/>
</dbReference>
<dbReference type="InterPro" id="IPR025724">
    <property type="entry name" value="GAG-pre-integrase_dom"/>
</dbReference>
<dbReference type="InterPro" id="IPR039537">
    <property type="entry name" value="Retrotran_Ty1/copia-like"/>
</dbReference>
<proteinExistence type="predicted"/>
<name>A0A6L2JQN6_TANCI</name>
<dbReference type="GO" id="GO:0016787">
    <property type="term" value="F:hydrolase activity"/>
    <property type="evidence" value="ECO:0007669"/>
    <property type="project" value="UniProtKB-KW"/>
</dbReference>
<dbReference type="InterPro" id="IPR013103">
    <property type="entry name" value="RVT_2"/>
</dbReference>
<feature type="domain" description="Integrase catalytic" evidence="5">
    <location>
        <begin position="250"/>
        <end position="340"/>
    </location>
</feature>
<sequence>MRTNHQNFSNSRRNFAPTAVLTKSAIVSVSVARQSSSRAAAPVSVARLINTAASKPLANSVNTTKGNKVTSVVGNKGINVVNSSACWVWRPKIKVQDHVCFDYVDPEGKLKHMTGNISYHTEYKEHDRGYVAIGGGAKGGKITGKGIIRTADESKVLLKVPRKNNTYSFDMKNIVPQKDLTCLLAKATNDESMFWHRRLGHINFKNINKVVKDNLVRGLPSKHFENNQTCVACLKGKQHKVSFKSKLQNSISQPLFILHMDLFGPTFMSSIMHKKYYLVITDDFSIFTWVFFLATKDETSRILKSFITEIENLVEKKVKIIRCDNGTEFKNRVMNEFCEEKARTMLADSKLPTTFWAEADNTACYVQNRILVVKPHFKTPYELFKGTNSNDFAGKGASFNAVGPVNTATPTYAEYPNDPLMPDLEDAGIFDDDYDDRDEDAEADYNNLEIVIPGHRQEEGIYYDEVFAPVARIKAIRLFIAYASFMDFTIYQMDVKSAFLYGTIEEEVYVSQPLGFVDPEFPNRVYKVKKALYGLHQAPRARYETLSTYLLDNGFRRVTINKTLFIKKIKDDILLVQVPDIMFVVCACLRFHVQPKVSHMHAVKRIFRYLKGQPTLGLWYPKDSPLELIAYSDSDCTGASLDRKSTTGGCQFLGLELKGYLIKDGYADLVQHTSVYLNTTGVSFLDFINTTNSHQFTMSNRQERIGYSRENSNCSVKYALTVSPTIYTSCIKQFWTSAKVKTVNDEVQIQALVDGNRVNIKESSNRRILRLEDADGTSCLTNAEIFKGLVRMGYEKPSDKMTFCKAFFSPQWKFLIYTILQCLSTKTTSWNEFSITVASVIICLVTNQKFNFLRYILLSLVKNIEVGVPFFMFPRVGTGFSGEVTSLFDNMLVQAPKEVGILKADAQTIPIPTEPSTSKPHKKHKPKRKYTQEPQVPPTESLAEHNLPSPSHDPLPSGEDSLKLKQLLNFCTNLSNKVLDLESEVIDIKYTYKARIKKLESRLERLEEENRVLKELKSVHSTVDSNELVMEKEKTSKQGRKIADFDADNAVTEQVNRNERLTDAVMKYQALKRKPLIEAQARRNMIMYLKNKVNEGVKVLEKEVSQEKEVEVESTKREDATPLASKILIIDYKIYTERNRPYFKIIRANGNNMLFLSFSTMLKNFNREDLESLWNIPNVEANLWKDQKGKYGLAKVKRWKLYKSCGVHCLTLSSIQIFLLVERMYPLTHFTLEQMVNDVRLEVMDESEMSLKLLRLVRRQLNEGYVPQ</sequence>
<accession>A0A6L2JQN6</accession>
<dbReference type="EMBL" id="BKCJ010000994">
    <property type="protein sequence ID" value="GEU37954.1"/>
    <property type="molecule type" value="Genomic_DNA"/>
</dbReference>
<reference evidence="6" key="1">
    <citation type="journal article" date="2019" name="Sci. Rep.">
        <title>Draft genome of Tanacetum cinerariifolium, the natural source of mosquito coil.</title>
        <authorList>
            <person name="Yamashiro T."/>
            <person name="Shiraishi A."/>
            <person name="Satake H."/>
            <person name="Nakayama K."/>
        </authorList>
    </citation>
    <scope>NUCLEOTIDE SEQUENCE</scope>
</reference>
<dbReference type="InterPro" id="IPR001584">
    <property type="entry name" value="Integrase_cat-core"/>
</dbReference>
<dbReference type="SUPFAM" id="SSF53098">
    <property type="entry name" value="Ribonuclease H-like"/>
    <property type="match status" value="1"/>
</dbReference>
<dbReference type="InterPro" id="IPR012337">
    <property type="entry name" value="RNaseH-like_sf"/>
</dbReference>
<comment type="caution">
    <text evidence="6">The sequence shown here is derived from an EMBL/GenBank/DDBJ whole genome shotgun (WGS) entry which is preliminary data.</text>
</comment>
<dbReference type="PANTHER" id="PTHR42648">
    <property type="entry name" value="TRANSPOSASE, PUTATIVE-RELATED"/>
    <property type="match status" value="1"/>
</dbReference>
<evidence type="ECO:0000259" key="5">
    <source>
        <dbReference type="PROSITE" id="PS50994"/>
    </source>
</evidence>
<evidence type="ECO:0000256" key="2">
    <source>
        <dbReference type="ARBA" id="ARBA00022801"/>
    </source>
</evidence>
<feature type="region of interest" description="Disordered" evidence="4">
    <location>
        <begin position="910"/>
        <end position="959"/>
    </location>
</feature>
<organism evidence="6">
    <name type="scientific">Tanacetum cinerariifolium</name>
    <name type="common">Dalmatian daisy</name>
    <name type="synonym">Chrysanthemum cinerariifolium</name>
    <dbReference type="NCBI Taxonomy" id="118510"/>
    <lineage>
        <taxon>Eukaryota</taxon>
        <taxon>Viridiplantae</taxon>
        <taxon>Streptophyta</taxon>
        <taxon>Embryophyta</taxon>
        <taxon>Tracheophyta</taxon>
        <taxon>Spermatophyta</taxon>
        <taxon>Magnoliopsida</taxon>
        <taxon>eudicotyledons</taxon>
        <taxon>Gunneridae</taxon>
        <taxon>Pentapetalae</taxon>
        <taxon>asterids</taxon>
        <taxon>campanulids</taxon>
        <taxon>Asterales</taxon>
        <taxon>Asteraceae</taxon>
        <taxon>Asteroideae</taxon>
        <taxon>Anthemideae</taxon>
        <taxon>Anthemidinae</taxon>
        <taxon>Tanacetum</taxon>
    </lineage>
</organism>
<dbReference type="AlphaFoldDB" id="A0A6L2JQN6"/>